<gene>
    <name evidence="2" type="ORF">UFOPK1421_00911</name>
</gene>
<sequence length="102" mass="10661">MTKTVQRLSALIPQIALALGVELTASSHTPKPLRAVRPPTKKLPPKPPTTPLATAPSPVLEATEVAPETPVMSAVEDAVIENEQAPVAAEVVEDANIEPTVD</sequence>
<name>A0A6J6C1M3_9ZZZZ</name>
<reference evidence="2" key="1">
    <citation type="submission" date="2020-05" db="EMBL/GenBank/DDBJ databases">
        <authorList>
            <person name="Chiriac C."/>
            <person name="Salcher M."/>
            <person name="Ghai R."/>
            <person name="Kavagutti S V."/>
        </authorList>
    </citation>
    <scope>NUCLEOTIDE SEQUENCE</scope>
</reference>
<feature type="region of interest" description="Disordered" evidence="1">
    <location>
        <begin position="24"/>
        <end position="55"/>
    </location>
</feature>
<proteinExistence type="predicted"/>
<organism evidence="2">
    <name type="scientific">freshwater metagenome</name>
    <dbReference type="NCBI Taxonomy" id="449393"/>
    <lineage>
        <taxon>unclassified sequences</taxon>
        <taxon>metagenomes</taxon>
        <taxon>ecological metagenomes</taxon>
    </lineage>
</organism>
<protein>
    <submittedName>
        <fullName evidence="2">Unannotated protein</fullName>
    </submittedName>
</protein>
<accession>A0A6J6C1M3</accession>
<evidence type="ECO:0000313" key="2">
    <source>
        <dbReference type="EMBL" id="CAB4545282.1"/>
    </source>
</evidence>
<dbReference type="EMBL" id="CAEZSL010000090">
    <property type="protein sequence ID" value="CAB4545282.1"/>
    <property type="molecule type" value="Genomic_DNA"/>
</dbReference>
<dbReference type="AlphaFoldDB" id="A0A6J6C1M3"/>
<evidence type="ECO:0000256" key="1">
    <source>
        <dbReference type="SAM" id="MobiDB-lite"/>
    </source>
</evidence>